<dbReference type="Gene3D" id="3.30.60.190">
    <property type="match status" value="1"/>
</dbReference>
<dbReference type="SUPFAM" id="SSF144232">
    <property type="entry name" value="HIT/MYND zinc finger-like"/>
    <property type="match status" value="1"/>
</dbReference>
<dbReference type="Proteomes" id="UP000030151">
    <property type="component" value="Unassembled WGS sequence"/>
</dbReference>
<name>A0A0A1V6M7_9HYPO</name>
<comment type="caution">
    <text evidence="3">The sequence shown here is derived from an EMBL/GenBank/DDBJ whole genome shotgun (WGS) entry which is preliminary data.</text>
</comment>
<proteinExistence type="predicted"/>
<gene>
    <name evidence="3" type="ORF">X797_000185</name>
</gene>
<dbReference type="CDD" id="cd23024">
    <property type="entry name" value="zf-HIT_ZNHIT2-3"/>
    <property type="match status" value="1"/>
</dbReference>
<feature type="compositionally biased region" description="Polar residues" evidence="1">
    <location>
        <begin position="28"/>
        <end position="44"/>
    </location>
</feature>
<dbReference type="HOGENOM" id="CLU_063513_0_1_1"/>
<accession>A0A0A1V6M7</accession>
<dbReference type="eggNOG" id="ENOG502S6VI">
    <property type="taxonomic scope" value="Eukaryota"/>
</dbReference>
<dbReference type="AlphaFoldDB" id="A0A0A1V6M7"/>
<dbReference type="InterPro" id="IPR007529">
    <property type="entry name" value="Znf_HIT"/>
</dbReference>
<protein>
    <submittedName>
        <fullName evidence="3">HIT zinc finger protein</fullName>
    </submittedName>
</protein>
<evidence type="ECO:0000313" key="3">
    <source>
        <dbReference type="EMBL" id="EXV05470.1"/>
    </source>
</evidence>
<dbReference type="EMBL" id="JELW01000001">
    <property type="protein sequence ID" value="EXV05470.1"/>
    <property type="molecule type" value="Genomic_DNA"/>
</dbReference>
<evidence type="ECO:0000256" key="1">
    <source>
        <dbReference type="SAM" id="MobiDB-lite"/>
    </source>
</evidence>
<feature type="region of interest" description="Disordered" evidence="1">
    <location>
        <begin position="226"/>
        <end position="245"/>
    </location>
</feature>
<dbReference type="OrthoDB" id="18412at2759"/>
<feature type="compositionally biased region" description="Basic and acidic residues" evidence="1">
    <location>
        <begin position="11"/>
        <end position="22"/>
    </location>
</feature>
<evidence type="ECO:0000259" key="2">
    <source>
        <dbReference type="Pfam" id="PF04438"/>
    </source>
</evidence>
<sequence>MEQVQSVATEARTEPTEDRTQDPHAASEASTNESSQLHAQPTAQQAAKGVTICGVCEKAASKYKCPRCYLPYCSVACNKIHKENHPPDPEPQLIAKPENPEPLISSSPVTLSDPANPFRALDTSEHLQRLFRKYPGLTQQLLDIHAATQPPQEAPDKRIPASLMQGVPKKSNWNHDVGIKNGKEALRRARMADGEAGEGIREYTELILHLINTRDDKDEVTAMLQQQASQEDTKLIEQLMAQERR</sequence>
<reference evidence="3 4" key="1">
    <citation type="submission" date="2014-02" db="EMBL/GenBank/DDBJ databases">
        <title>The genome sequence of the entomopathogenic fungus Metarhizium robertsii ARSEF 2575.</title>
        <authorList>
            <person name="Giuliano Garisto Donzelli B."/>
            <person name="Roe B.A."/>
            <person name="Macmil S.L."/>
            <person name="Krasnoff S.B."/>
            <person name="Gibson D.M."/>
        </authorList>
    </citation>
    <scope>NUCLEOTIDE SEQUENCE [LARGE SCALE GENOMIC DNA]</scope>
    <source>
        <strain evidence="3 4">ARSEF 2575</strain>
    </source>
</reference>
<dbReference type="Pfam" id="PF04438">
    <property type="entry name" value="zf-HIT"/>
    <property type="match status" value="1"/>
</dbReference>
<feature type="region of interest" description="Disordered" evidence="1">
    <location>
        <begin position="1"/>
        <end position="44"/>
    </location>
</feature>
<organism evidence="3 4">
    <name type="scientific">Metarhizium robertsii</name>
    <dbReference type="NCBI Taxonomy" id="568076"/>
    <lineage>
        <taxon>Eukaryota</taxon>
        <taxon>Fungi</taxon>
        <taxon>Dikarya</taxon>
        <taxon>Ascomycota</taxon>
        <taxon>Pezizomycotina</taxon>
        <taxon>Sordariomycetes</taxon>
        <taxon>Hypocreomycetidae</taxon>
        <taxon>Hypocreales</taxon>
        <taxon>Clavicipitaceae</taxon>
        <taxon>Metarhizium</taxon>
    </lineage>
</organism>
<feature type="domain" description="HIT-type" evidence="2">
    <location>
        <begin position="52"/>
        <end position="79"/>
    </location>
</feature>
<evidence type="ECO:0000313" key="4">
    <source>
        <dbReference type="Proteomes" id="UP000030151"/>
    </source>
</evidence>